<feature type="region of interest" description="Disordered" evidence="1">
    <location>
        <begin position="377"/>
        <end position="493"/>
    </location>
</feature>
<feature type="compositionally biased region" description="Low complexity" evidence="1">
    <location>
        <begin position="455"/>
        <end position="473"/>
    </location>
</feature>
<dbReference type="EMBL" id="JAKJLQ010000001">
    <property type="protein sequence ID" value="MDF6099798.1"/>
    <property type="molecule type" value="Genomic_DNA"/>
</dbReference>
<dbReference type="Pfam" id="PF08237">
    <property type="entry name" value="PE-PPE"/>
    <property type="match status" value="1"/>
</dbReference>
<dbReference type="EMBL" id="CP121270">
    <property type="protein sequence ID" value="WFP25946.1"/>
    <property type="molecule type" value="Genomic_DNA"/>
</dbReference>
<dbReference type="InterPro" id="IPR013228">
    <property type="entry name" value="PE-PPE_C"/>
</dbReference>
<sequence length="493" mass="51423">MNGFRRTLRASTVGCALCLGMVVPTALPTTASAAPVISAETLATIEGLNDDGVFRPAEPDDGLGPDWLSTTFPHVNGDTIVVVTPGTDDGTLFPRIRGLRAGRQVLVIEYPEALGPIVSGRSGAVLPLFAPSYDASRDVAVDNNLKVMRAFAQQTEGQPYVVYTGYSQGAEALGNAAEIAVGQPNGIDVDNSTILLISDPRSPWGLKAWADNNVVGSVFELFGAESNGARDPGATGDDLPVVSVIVVGDPVANFQWRTLRPVSSLLVNAAGFIAIHSGLGEENYGNLIDYTTAPTTMKSRDGNTTYVVYQPKHHPLTLVAMILNDAVGIEPSAADLERWDAVNNAFYPLVTPTESNAAVPVESSSTDDEDAVTARLAEPADLGEPLTESPAPAEIESSDAPAEVTPSGGRHRAPENENADSDTTPESTPSEGGRHRLTGSGRHSAEPESEDSEPSDTSSDADTSTPAEYTSDVSDTDSDTSSDSSDAESGAAA</sequence>
<evidence type="ECO:0000313" key="5">
    <source>
        <dbReference type="EMBL" id="WFP25946.1"/>
    </source>
</evidence>
<name>A0AAX3TAT4_9ACTN</name>
<evidence type="ECO:0000313" key="6">
    <source>
        <dbReference type="Proteomes" id="UP001152308"/>
    </source>
</evidence>
<feature type="domain" description="PE-PPE" evidence="3">
    <location>
        <begin position="104"/>
        <end position="318"/>
    </location>
</feature>
<keyword evidence="2" id="KW-0732">Signal</keyword>
<evidence type="ECO:0000313" key="4">
    <source>
        <dbReference type="EMBL" id="MDF6099798.1"/>
    </source>
</evidence>
<reference evidence="5" key="3">
    <citation type="submission" date="2023-04" db="EMBL/GenBank/DDBJ databases">
        <title>Complete genome sequence of a phthalic acid esters degrading bacterial strain.</title>
        <authorList>
            <person name="Weng L."/>
            <person name="Jia Y."/>
            <person name="Ren L."/>
        </authorList>
    </citation>
    <scope>NUCLEOTIDE SEQUENCE</scope>
    <source>
        <strain evidence="5">RL-LY01</strain>
    </source>
</reference>
<evidence type="ECO:0000256" key="1">
    <source>
        <dbReference type="SAM" id="MobiDB-lite"/>
    </source>
</evidence>
<dbReference type="Gene3D" id="3.40.50.1820">
    <property type="entry name" value="alpha/beta hydrolase"/>
    <property type="match status" value="1"/>
</dbReference>
<feature type="compositionally biased region" description="Polar residues" evidence="1">
    <location>
        <begin position="421"/>
        <end position="430"/>
    </location>
</feature>
<reference evidence="4" key="1">
    <citation type="journal article" date="2022" name="Data Brief">
        <title>Draft genome sequence data of Gordonia hongkongensis strain EUFUS-Z928 isolated from the octocoral Eunicea fusca.</title>
        <authorList>
            <person name="Sanchez-Suarez J."/>
            <person name="Diaz L."/>
            <person name="Melo-Bolivar J."/>
            <person name="Villamil L."/>
        </authorList>
    </citation>
    <scope>NUCLEOTIDE SEQUENCE</scope>
    <source>
        <strain evidence="4">EUFUS-Z928</strain>
    </source>
</reference>
<dbReference type="AlphaFoldDB" id="A0AAX3TAT4"/>
<organism evidence="5 7">
    <name type="scientific">Gordonia hongkongensis</name>
    <dbReference type="NCBI Taxonomy" id="1701090"/>
    <lineage>
        <taxon>Bacteria</taxon>
        <taxon>Bacillati</taxon>
        <taxon>Actinomycetota</taxon>
        <taxon>Actinomycetes</taxon>
        <taxon>Mycobacteriales</taxon>
        <taxon>Gordoniaceae</taxon>
        <taxon>Gordonia</taxon>
    </lineage>
</organism>
<feature type="chain" id="PRO_5043926322" evidence="2">
    <location>
        <begin position="34"/>
        <end position="493"/>
    </location>
</feature>
<feature type="signal peptide" evidence="2">
    <location>
        <begin position="1"/>
        <end position="33"/>
    </location>
</feature>
<evidence type="ECO:0000313" key="7">
    <source>
        <dbReference type="Proteomes" id="UP001213504"/>
    </source>
</evidence>
<dbReference type="Proteomes" id="UP001152308">
    <property type="component" value="Unassembled WGS sequence"/>
</dbReference>
<evidence type="ECO:0000256" key="2">
    <source>
        <dbReference type="SAM" id="SignalP"/>
    </source>
</evidence>
<dbReference type="InterPro" id="IPR029058">
    <property type="entry name" value="AB_hydrolase_fold"/>
</dbReference>
<gene>
    <name evidence="4" type="ORF">L2299_01905</name>
    <name evidence="5" type="ORF">P9A14_05405</name>
</gene>
<dbReference type="SUPFAM" id="SSF53474">
    <property type="entry name" value="alpha/beta-Hydrolases"/>
    <property type="match status" value="1"/>
</dbReference>
<accession>A0AAX3TAT4</accession>
<dbReference type="RefSeq" id="WP_065631732.1">
    <property type="nucleotide sequence ID" value="NZ_CBDRNE010000063.1"/>
</dbReference>
<proteinExistence type="predicted"/>
<keyword evidence="6" id="KW-1185">Reference proteome</keyword>
<protein>
    <submittedName>
        <fullName evidence="5">PE-PPE domain-containing protein</fullName>
    </submittedName>
</protein>
<dbReference type="Proteomes" id="UP001213504">
    <property type="component" value="Chromosome"/>
</dbReference>
<evidence type="ECO:0000259" key="3">
    <source>
        <dbReference type="Pfam" id="PF08237"/>
    </source>
</evidence>
<reference evidence="4" key="2">
    <citation type="submission" date="2022-01" db="EMBL/GenBank/DDBJ databases">
        <authorList>
            <person name="Sanchez-Suarez J."/>
            <person name="Villamil L."/>
            <person name="Diaz L.E."/>
        </authorList>
    </citation>
    <scope>NUCLEOTIDE SEQUENCE</scope>
    <source>
        <strain evidence="4">EUFUS-Z928</strain>
    </source>
</reference>